<name>A0ABZ2UZL4_9RHOB</name>
<organism evidence="2 3">
    <name type="scientific">Yoonia phaeophyticola</name>
    <dbReference type="NCBI Taxonomy" id="3137369"/>
    <lineage>
        <taxon>Bacteria</taxon>
        <taxon>Pseudomonadati</taxon>
        <taxon>Pseudomonadota</taxon>
        <taxon>Alphaproteobacteria</taxon>
        <taxon>Rhodobacterales</taxon>
        <taxon>Paracoccaceae</taxon>
        <taxon>Yoonia</taxon>
    </lineage>
</organism>
<protein>
    <submittedName>
        <fullName evidence="2">Uncharacterized protein</fullName>
    </submittedName>
</protein>
<evidence type="ECO:0000256" key="1">
    <source>
        <dbReference type="SAM" id="MobiDB-lite"/>
    </source>
</evidence>
<reference evidence="3" key="1">
    <citation type="submission" date="2024-04" db="EMBL/GenBank/DDBJ databases">
        <title>Phylogenomic analyses of a clade within the roseobacter group suggest taxonomic reassignments of species of the genera Aestuariivita, Citreicella, Loktanella, Nautella, Pelagibaca, Ruegeria, Thalassobius, Thiobacimonas and Tropicibacter, and the proposal o.</title>
        <authorList>
            <person name="Jeon C.O."/>
        </authorList>
    </citation>
    <scope>NUCLEOTIDE SEQUENCE [LARGE SCALE GENOMIC DNA]</scope>
    <source>
        <strain evidence="3">BS5-3</strain>
    </source>
</reference>
<dbReference type="EMBL" id="CP150951">
    <property type="protein sequence ID" value="WZC47308.1"/>
    <property type="molecule type" value="Genomic_DNA"/>
</dbReference>
<feature type="compositionally biased region" description="Basic and acidic residues" evidence="1">
    <location>
        <begin position="80"/>
        <end position="94"/>
    </location>
</feature>
<proteinExistence type="predicted"/>
<feature type="region of interest" description="Disordered" evidence="1">
    <location>
        <begin position="1"/>
        <end position="24"/>
    </location>
</feature>
<keyword evidence="3" id="KW-1185">Reference proteome</keyword>
<accession>A0ABZ2UZL4</accession>
<feature type="compositionally biased region" description="Acidic residues" evidence="1">
    <location>
        <begin position="48"/>
        <end position="72"/>
    </location>
</feature>
<evidence type="ECO:0000313" key="3">
    <source>
        <dbReference type="Proteomes" id="UP001440612"/>
    </source>
</evidence>
<dbReference type="RefSeq" id="WP_341365429.1">
    <property type="nucleotide sequence ID" value="NZ_CP150951.2"/>
</dbReference>
<feature type="region of interest" description="Disordered" evidence="1">
    <location>
        <begin position="37"/>
        <end position="96"/>
    </location>
</feature>
<sequence length="124" mass="13589">MTKSLKLSDLVSKYSNDPFDDDDDLEAFDALKGILASGGDGNILADSEGSEDSESTEDSETTESSEDSENSESTESSENSEAKESTLLDERFEMPPDLIITTPDDLLNLRPSEFIKKVKIRSND</sequence>
<evidence type="ECO:0000313" key="2">
    <source>
        <dbReference type="EMBL" id="WZC47308.1"/>
    </source>
</evidence>
<dbReference type="Proteomes" id="UP001440612">
    <property type="component" value="Chromosome"/>
</dbReference>
<gene>
    <name evidence="2" type="ORF">AABB29_10155</name>
</gene>